<dbReference type="OMA" id="AYKCMWA"/>
<feature type="region of interest" description="Disordered" evidence="2">
    <location>
        <begin position="37"/>
        <end position="60"/>
    </location>
</feature>
<name>Q754D5_EREGS</name>
<dbReference type="SMART" id="SM00268">
    <property type="entry name" value="ACTIN"/>
    <property type="match status" value="1"/>
</dbReference>
<dbReference type="Pfam" id="PF00022">
    <property type="entry name" value="Actin"/>
    <property type="match status" value="1"/>
</dbReference>
<comment type="similarity">
    <text evidence="1">Belongs to the actin family.</text>
</comment>
<dbReference type="Proteomes" id="UP000000591">
    <property type="component" value="Chromosome VI"/>
</dbReference>
<dbReference type="KEGG" id="ago:AGOS_AFR135W"/>
<sequence length="791" mass="90227">MYLAMQYHHSSRRQWIVSMDDEREMSVEMDVSIMDPIPTTEGKVSKPETAGAAAGQGKKVPQHLLEKRRLGRIKAAEEFARKLKKIGIEKQDNLHISQTGLFRPLPLINQKNYSSDYLRKDDQIFSMRERKSLRSGNVNPVNSSQPPTLLAEAGEDDLKLNGDEDGIDDTEDANTIVIHPGSRSLKIGLSTDVFPLSVPSCVAVARRASQRLEPQQRYDKDEDFMEHLQQIQSDFKERMRYYKRKIIPNSHEQVLSYNSRAQPEKIPEHNDLHRIEWIKDAPEGTIYYGEGAERCLPENFVIRYPFSNGAFNVECPDYSSLQELLNDVTKLITFALSETKLGISRSQFPNYKVILIIPDLFEKNYVEQMIRLLLSEMNFQAVALIQESLATCYGAGLSNSTCVIDIGASETKISCVDEGQVIQNSCIRLSYGGDDITRLFVELLLQSNFPYPDWNLNTRQGWILAEQLKKTHITFQDADVAVQLFNFFKREPSVPGAEKFEFKLFNEVMISPMAYFYPQILSFLKPATSYNKYMAQQLPESRDPYTYKPDNPKSIAQESAFTGKVYTDINKDLDIIRKLVSVNDEVEALTSGPSERTSGDTIKTNTRRASNYTPLDKAIIESVTTASVLLGDNMSKLVNFYSNLLVIGGSSKVPGLDLILTDRINIWRPRLLSVSTLPVVYKKVSEMVKQVENEIKKNNPESEEEIAQSRKKLIKSIKIELENYWESVDPYEHVYPIAVLPPPREMDPSMLTWKGGSVFGRIKLCEELYITAMDWEMLGSRILKYKCIFDY</sequence>
<organism evidence="3 4">
    <name type="scientific">Eremothecium gossypii (strain ATCC 10895 / CBS 109.51 / FGSC 9923 / NRRL Y-1056)</name>
    <name type="common">Yeast</name>
    <name type="synonym">Ashbya gossypii</name>
    <dbReference type="NCBI Taxonomy" id="284811"/>
    <lineage>
        <taxon>Eukaryota</taxon>
        <taxon>Fungi</taxon>
        <taxon>Dikarya</taxon>
        <taxon>Ascomycota</taxon>
        <taxon>Saccharomycotina</taxon>
        <taxon>Saccharomycetes</taxon>
        <taxon>Saccharomycetales</taxon>
        <taxon>Saccharomycetaceae</taxon>
        <taxon>Eremothecium</taxon>
    </lineage>
</organism>
<dbReference type="STRING" id="284811.Q754D5"/>
<dbReference type="Gene3D" id="3.90.640.10">
    <property type="entry name" value="Actin, Chain A, domain 4"/>
    <property type="match status" value="1"/>
</dbReference>
<evidence type="ECO:0000256" key="1">
    <source>
        <dbReference type="RuleBase" id="RU000487"/>
    </source>
</evidence>
<dbReference type="Gene3D" id="3.30.420.580">
    <property type="match status" value="1"/>
</dbReference>
<dbReference type="SUPFAM" id="SSF53067">
    <property type="entry name" value="Actin-like ATPase domain"/>
    <property type="match status" value="2"/>
</dbReference>
<dbReference type="InParanoid" id="Q754D5"/>
<dbReference type="GO" id="GO:0006302">
    <property type="term" value="P:double-strand break repair"/>
    <property type="evidence" value="ECO:0000318"/>
    <property type="project" value="GO_Central"/>
</dbReference>
<proteinExistence type="inferred from homology"/>
<gene>
    <name evidence="3" type="ORF">AGOS_AFR135W</name>
</gene>
<dbReference type="HOGENOM" id="CLU_006974_0_1_1"/>
<accession>Q754D5</accession>
<dbReference type="GO" id="GO:0031011">
    <property type="term" value="C:Ino80 complex"/>
    <property type="evidence" value="ECO:0000318"/>
    <property type="project" value="GO_Central"/>
</dbReference>
<dbReference type="RefSeq" id="NP_985682.1">
    <property type="nucleotide sequence ID" value="NM_211036.1"/>
</dbReference>
<reference evidence="3 4" key="1">
    <citation type="journal article" date="2004" name="Science">
        <title>The Ashbya gossypii genome as a tool for mapping the ancient Saccharomyces cerevisiae genome.</title>
        <authorList>
            <person name="Dietrich F.S."/>
            <person name="Voegeli S."/>
            <person name="Brachat S."/>
            <person name="Lerch A."/>
            <person name="Gates K."/>
            <person name="Steiner S."/>
            <person name="Mohr C."/>
            <person name="Pohlmann R."/>
            <person name="Luedi P."/>
            <person name="Choi S."/>
            <person name="Wing R.A."/>
            <person name="Flavier A."/>
            <person name="Gaffney T.D."/>
            <person name="Philippsen P."/>
        </authorList>
    </citation>
    <scope>NUCLEOTIDE SEQUENCE [LARGE SCALE GENOMIC DNA]</scope>
    <source>
        <strain evidence="4">ATCC 10895 / CBS 109.51 / FGSC 9923 / NRRL Y-1056</strain>
    </source>
</reference>
<dbReference type="CDD" id="cd10206">
    <property type="entry name" value="ASKHA_NBD_Arp8-like"/>
    <property type="match status" value="1"/>
</dbReference>
<keyword evidence="4" id="KW-1185">Reference proteome</keyword>
<protein>
    <submittedName>
        <fullName evidence="3">AFR135Wp</fullName>
    </submittedName>
</protein>
<dbReference type="AlphaFoldDB" id="Q754D5"/>
<evidence type="ECO:0000313" key="4">
    <source>
        <dbReference type="Proteomes" id="UP000000591"/>
    </source>
</evidence>
<dbReference type="FunCoup" id="Q754D5">
    <property type="interactions" value="972"/>
</dbReference>
<evidence type="ECO:0000256" key="2">
    <source>
        <dbReference type="SAM" id="MobiDB-lite"/>
    </source>
</evidence>
<dbReference type="eggNOG" id="KOG0797">
    <property type="taxonomic scope" value="Eukaryota"/>
</dbReference>
<dbReference type="GO" id="GO:0006355">
    <property type="term" value="P:regulation of DNA-templated transcription"/>
    <property type="evidence" value="ECO:0000318"/>
    <property type="project" value="GO_Central"/>
</dbReference>
<dbReference type="PANTHER" id="PTHR11937">
    <property type="entry name" value="ACTIN"/>
    <property type="match status" value="1"/>
</dbReference>
<dbReference type="GeneID" id="4621933"/>
<dbReference type="OrthoDB" id="5572108at2759"/>
<dbReference type="InterPro" id="IPR004000">
    <property type="entry name" value="Actin"/>
</dbReference>
<dbReference type="Gene3D" id="3.30.420.40">
    <property type="match status" value="1"/>
</dbReference>
<evidence type="ECO:0000313" key="3">
    <source>
        <dbReference type="EMBL" id="AAS53506.1"/>
    </source>
</evidence>
<dbReference type="EMBL" id="AE016819">
    <property type="protein sequence ID" value="AAS53506.1"/>
    <property type="molecule type" value="Genomic_DNA"/>
</dbReference>
<dbReference type="InterPro" id="IPR043129">
    <property type="entry name" value="ATPase_NBD"/>
</dbReference>
<reference evidence="4" key="2">
    <citation type="journal article" date="2013" name="G3 (Bethesda)">
        <title>Genomes of Ashbya fungi isolated from insects reveal four mating-type loci, numerous translocations, lack of transposons, and distinct gene duplications.</title>
        <authorList>
            <person name="Dietrich F.S."/>
            <person name="Voegeli S."/>
            <person name="Kuo S."/>
            <person name="Philippsen P."/>
        </authorList>
    </citation>
    <scope>GENOME REANNOTATION</scope>
    <source>
        <strain evidence="4">ATCC 10895 / CBS 109.51 / FGSC 9923 / NRRL Y-1056</strain>
    </source>
</reference>